<dbReference type="InterPro" id="IPR001469">
    <property type="entry name" value="ATP_synth_F1_dsu/esu"/>
</dbReference>
<dbReference type="Proteomes" id="UP001244341">
    <property type="component" value="Chromosome 1b"/>
</dbReference>
<protein>
    <recommendedName>
        <fullName evidence="10">ATP synthase F1 complex delta/epsilon subunit N-terminal domain-containing protein</fullName>
    </recommendedName>
</protein>
<dbReference type="CDD" id="cd12152">
    <property type="entry name" value="F1-ATPase_delta"/>
    <property type="match status" value="1"/>
</dbReference>
<evidence type="ECO:0000313" key="12">
    <source>
        <dbReference type="Proteomes" id="UP001244341"/>
    </source>
</evidence>
<evidence type="ECO:0000256" key="6">
    <source>
        <dbReference type="ARBA" id="ARBA00022946"/>
    </source>
</evidence>
<keyword evidence="6" id="KW-0809">Transit peptide</keyword>
<gene>
    <name evidence="11" type="ORF">OEZ85_008970</name>
</gene>
<keyword evidence="5" id="KW-0999">Mitochondrion inner membrane</keyword>
<dbReference type="Gene3D" id="2.60.15.10">
    <property type="entry name" value="F0F1 ATP synthase delta/epsilon subunit, N-terminal"/>
    <property type="match status" value="1"/>
</dbReference>
<evidence type="ECO:0000313" key="11">
    <source>
        <dbReference type="EMBL" id="WIA09578.1"/>
    </source>
</evidence>
<dbReference type="PANTHER" id="PTHR13822:SF7">
    <property type="entry name" value="ATP SYNTHASE SUBUNIT DELTA, MITOCHONDRIAL"/>
    <property type="match status" value="1"/>
</dbReference>
<dbReference type="InterPro" id="IPR020546">
    <property type="entry name" value="ATP_synth_F1_dsu/esu_N"/>
</dbReference>
<evidence type="ECO:0000259" key="10">
    <source>
        <dbReference type="Pfam" id="PF02823"/>
    </source>
</evidence>
<evidence type="ECO:0000256" key="8">
    <source>
        <dbReference type="ARBA" id="ARBA00023128"/>
    </source>
</evidence>
<keyword evidence="9" id="KW-0472">Membrane</keyword>
<comment type="similarity">
    <text evidence="2">Belongs to the ATPase epsilon chain family.</text>
</comment>
<evidence type="ECO:0000256" key="5">
    <source>
        <dbReference type="ARBA" id="ARBA00022792"/>
    </source>
</evidence>
<keyword evidence="7" id="KW-0406">Ion transport</keyword>
<dbReference type="PANTHER" id="PTHR13822">
    <property type="entry name" value="ATP SYNTHASE DELTA/EPSILON CHAIN"/>
    <property type="match status" value="1"/>
</dbReference>
<feature type="domain" description="ATP synthase F1 complex delta/epsilon subunit N-terminal" evidence="10">
    <location>
        <begin position="73"/>
        <end position="145"/>
    </location>
</feature>
<dbReference type="InterPro" id="IPR036771">
    <property type="entry name" value="ATPsynth_dsu/esu_N"/>
</dbReference>
<comment type="subcellular location">
    <subcellularLocation>
        <location evidence="1">Mitochondrion inner membrane</location>
    </subcellularLocation>
</comment>
<organism evidence="11 12">
    <name type="scientific">Tetradesmus obliquus</name>
    <name type="common">Green alga</name>
    <name type="synonym">Acutodesmus obliquus</name>
    <dbReference type="NCBI Taxonomy" id="3088"/>
    <lineage>
        <taxon>Eukaryota</taxon>
        <taxon>Viridiplantae</taxon>
        <taxon>Chlorophyta</taxon>
        <taxon>core chlorophytes</taxon>
        <taxon>Chlorophyceae</taxon>
        <taxon>CS clade</taxon>
        <taxon>Sphaeropleales</taxon>
        <taxon>Scenedesmaceae</taxon>
        <taxon>Tetradesmus</taxon>
    </lineage>
</organism>
<keyword evidence="12" id="KW-1185">Reference proteome</keyword>
<dbReference type="SUPFAM" id="SSF51344">
    <property type="entry name" value="Epsilon subunit of F1F0-ATP synthase N-terminal domain"/>
    <property type="match status" value="1"/>
</dbReference>
<evidence type="ECO:0000256" key="7">
    <source>
        <dbReference type="ARBA" id="ARBA00023065"/>
    </source>
</evidence>
<evidence type="ECO:0000256" key="9">
    <source>
        <dbReference type="ARBA" id="ARBA00023136"/>
    </source>
</evidence>
<evidence type="ECO:0000256" key="3">
    <source>
        <dbReference type="ARBA" id="ARBA00022448"/>
    </source>
</evidence>
<dbReference type="Pfam" id="PF02823">
    <property type="entry name" value="ATP-synt_DE_N"/>
    <property type="match status" value="1"/>
</dbReference>
<evidence type="ECO:0000256" key="2">
    <source>
        <dbReference type="ARBA" id="ARBA00005712"/>
    </source>
</evidence>
<evidence type="ECO:0000256" key="4">
    <source>
        <dbReference type="ARBA" id="ARBA00022781"/>
    </source>
</evidence>
<accession>A0ABY8TMG0</accession>
<keyword evidence="3" id="KW-0813">Transport</keyword>
<evidence type="ECO:0000256" key="1">
    <source>
        <dbReference type="ARBA" id="ARBA00004273"/>
    </source>
</evidence>
<proteinExistence type="inferred from homology"/>
<dbReference type="HAMAP" id="MF_00530">
    <property type="entry name" value="ATP_synth_epsil_bac"/>
    <property type="match status" value="1"/>
</dbReference>
<sequence>MLRQAAGRLLRQGARSFTTSAARLEGEAAPAGVKEFTEQWNKVAPSTLNLPEFPSSFLKPEVSAEAAVDGERFNVNFYTPHGVVAQTKLEQVLLPGVEGYFGVKANHVPIIAQLKPGLVELHDGADVTKFFVSGGFAFVHPNSVTDICVLEAASLDQFDSTAVKTALTSSQAAAATDDFEAAINRTAQELFSALDAALEAKS</sequence>
<keyword evidence="4" id="KW-0375">Hydrogen ion transport</keyword>
<keyword evidence="8" id="KW-0496">Mitochondrion</keyword>
<dbReference type="EMBL" id="CP126208">
    <property type="protein sequence ID" value="WIA09578.1"/>
    <property type="molecule type" value="Genomic_DNA"/>
</dbReference>
<name>A0ABY8TMG0_TETOB</name>
<reference evidence="11 12" key="1">
    <citation type="submission" date="2023-05" db="EMBL/GenBank/DDBJ databases">
        <title>A 100% complete, gapless, phased diploid assembly of the Scenedesmus obliquus UTEX 3031 genome.</title>
        <authorList>
            <person name="Biondi T.C."/>
            <person name="Hanschen E.R."/>
            <person name="Kwon T."/>
            <person name="Eng W."/>
            <person name="Kruse C.P.S."/>
            <person name="Koehler S.I."/>
            <person name="Kunde Y."/>
            <person name="Gleasner C.D."/>
            <person name="You Mak K.T."/>
            <person name="Polle J."/>
            <person name="Hovde B.T."/>
            <person name="Starkenburg S.R."/>
        </authorList>
    </citation>
    <scope>NUCLEOTIDE SEQUENCE [LARGE SCALE GENOMIC DNA]</scope>
    <source>
        <strain evidence="11 12">DOE0152z</strain>
    </source>
</reference>